<sequence>MRITPRALKAYMLAIIGIASLTLLIGFTEKPNTSFELQGTISVAHRGASGYAPENTMAAFQKAVDHGMDYIELDIHLSKDNQLVIIHDDKVNRTTNGSGYVRNFTLEELKELDAGSKFNASFKGEKIITLEELLDTMLHQIGIIIEIKEPEANAGIEEILAELIEQYNNTNNVIIQSMNFESMKKMHELLPKIPVAVLVSRAEHPLSSQQLDDIADYATYVNYNIHYLRPRDVEEIHKRDKKVMAWTIRDPRKMQKALNLGVDGIITDYTKWIVDANPAGVEMN</sequence>
<reference evidence="2 3" key="1">
    <citation type="submission" date="2021-03" db="EMBL/GenBank/DDBJ databases">
        <title>Antimicrobial resistance genes in bacteria isolated from Japanese honey, and their potential for conferring macrolide and lincosamide resistance in the American foulbrood pathogen Paenibacillus larvae.</title>
        <authorList>
            <person name="Okamoto M."/>
            <person name="Kumagai M."/>
            <person name="Kanamori H."/>
            <person name="Takamatsu D."/>
        </authorList>
    </citation>
    <scope>NUCLEOTIDE SEQUENCE [LARGE SCALE GENOMIC DNA]</scope>
    <source>
        <strain evidence="2 3">J8TS2</strain>
    </source>
</reference>
<gene>
    <name evidence="2" type="primary">yhdW</name>
    <name evidence="2" type="ORF">J8TS2_05860</name>
</gene>
<dbReference type="PANTHER" id="PTHR46211">
    <property type="entry name" value="GLYCEROPHOSPHORYL DIESTER PHOSPHODIESTERASE"/>
    <property type="match status" value="1"/>
</dbReference>
<evidence type="ECO:0000313" key="2">
    <source>
        <dbReference type="EMBL" id="GIN56267.1"/>
    </source>
</evidence>
<comment type="caution">
    <text evidence="2">The sequence shown here is derived from an EMBL/GenBank/DDBJ whole genome shotgun (WGS) entry which is preliminary data.</text>
</comment>
<protein>
    <submittedName>
        <fullName evidence="2">Glycerophosphoryl diester phosphodiesterase YhdW</fullName>
    </submittedName>
</protein>
<organism evidence="2 3">
    <name type="scientific">Lederbergia ruris</name>
    <dbReference type="NCBI Taxonomy" id="217495"/>
    <lineage>
        <taxon>Bacteria</taxon>
        <taxon>Bacillati</taxon>
        <taxon>Bacillota</taxon>
        <taxon>Bacilli</taxon>
        <taxon>Bacillales</taxon>
        <taxon>Bacillaceae</taxon>
        <taxon>Lederbergia</taxon>
    </lineage>
</organism>
<feature type="domain" description="GP-PDE" evidence="1">
    <location>
        <begin position="40"/>
        <end position="277"/>
    </location>
</feature>
<name>A0ABQ4KG27_9BACI</name>
<dbReference type="Proteomes" id="UP000679950">
    <property type="component" value="Unassembled WGS sequence"/>
</dbReference>
<evidence type="ECO:0000313" key="3">
    <source>
        <dbReference type="Proteomes" id="UP000679950"/>
    </source>
</evidence>
<dbReference type="EMBL" id="BORB01000003">
    <property type="protein sequence ID" value="GIN56267.1"/>
    <property type="molecule type" value="Genomic_DNA"/>
</dbReference>
<dbReference type="InterPro" id="IPR030395">
    <property type="entry name" value="GP_PDE_dom"/>
</dbReference>
<proteinExistence type="predicted"/>
<keyword evidence="3" id="KW-1185">Reference proteome</keyword>
<dbReference type="Gene3D" id="3.20.20.190">
    <property type="entry name" value="Phosphatidylinositol (PI) phosphodiesterase"/>
    <property type="match status" value="1"/>
</dbReference>
<dbReference type="Pfam" id="PF03009">
    <property type="entry name" value="GDPD"/>
    <property type="match status" value="1"/>
</dbReference>
<dbReference type="PROSITE" id="PS51704">
    <property type="entry name" value="GP_PDE"/>
    <property type="match status" value="1"/>
</dbReference>
<dbReference type="InterPro" id="IPR017946">
    <property type="entry name" value="PLC-like_Pdiesterase_TIM-brl"/>
</dbReference>
<dbReference type="PANTHER" id="PTHR46211:SF1">
    <property type="entry name" value="GLYCEROPHOSPHODIESTER PHOSPHODIESTERASE, CYTOPLASMIC"/>
    <property type="match status" value="1"/>
</dbReference>
<evidence type="ECO:0000259" key="1">
    <source>
        <dbReference type="PROSITE" id="PS51704"/>
    </source>
</evidence>
<accession>A0ABQ4KG27</accession>
<dbReference type="RefSeq" id="WP_158322015.1">
    <property type="nucleotide sequence ID" value="NZ_BORB01000003.1"/>
</dbReference>
<dbReference type="SUPFAM" id="SSF51695">
    <property type="entry name" value="PLC-like phosphodiesterases"/>
    <property type="match status" value="1"/>
</dbReference>